<comment type="function">
    <text evidence="11">Involved in the control of the SAPK-dependent transcriptional response to peroxide stress. Regulates sty1 activity.</text>
</comment>
<organism evidence="17 18">
    <name type="scientific">Microdochium bolleyi</name>
    <dbReference type="NCBI Taxonomy" id="196109"/>
    <lineage>
        <taxon>Eukaryota</taxon>
        <taxon>Fungi</taxon>
        <taxon>Dikarya</taxon>
        <taxon>Ascomycota</taxon>
        <taxon>Pezizomycotina</taxon>
        <taxon>Sordariomycetes</taxon>
        <taxon>Xylariomycetidae</taxon>
        <taxon>Xylariales</taxon>
        <taxon>Microdochiaceae</taxon>
        <taxon>Microdochium</taxon>
    </lineage>
</organism>
<evidence type="ECO:0000256" key="6">
    <source>
        <dbReference type="ARBA" id="ARBA00022679"/>
    </source>
</evidence>
<feature type="region of interest" description="Disordered" evidence="13">
    <location>
        <begin position="1355"/>
        <end position="1407"/>
    </location>
</feature>
<feature type="compositionally biased region" description="Low complexity" evidence="13">
    <location>
        <begin position="1355"/>
        <end position="1366"/>
    </location>
</feature>
<evidence type="ECO:0000256" key="2">
    <source>
        <dbReference type="ARBA" id="ARBA00004496"/>
    </source>
</evidence>
<dbReference type="SMART" id="SM00387">
    <property type="entry name" value="HATPase_c"/>
    <property type="match status" value="1"/>
</dbReference>
<gene>
    <name evidence="17" type="ORF">Micbo1qcDRAFT_63617</name>
</gene>
<dbReference type="GO" id="GO:0009365">
    <property type="term" value="C:protein histidine kinase complex"/>
    <property type="evidence" value="ECO:0007669"/>
    <property type="project" value="UniProtKB-ARBA"/>
</dbReference>
<dbReference type="PROSITE" id="PS50112">
    <property type="entry name" value="PAS"/>
    <property type="match status" value="1"/>
</dbReference>
<feature type="domain" description="Response regulatory" evidence="15">
    <location>
        <begin position="1117"/>
        <end position="1243"/>
    </location>
</feature>
<evidence type="ECO:0000256" key="10">
    <source>
        <dbReference type="ARBA" id="ARBA00023012"/>
    </source>
</evidence>
<protein>
    <recommendedName>
        <fullName evidence="3">histidine kinase</fullName>
        <ecNumber evidence="3">2.7.13.3</ecNumber>
    </recommendedName>
</protein>
<keyword evidence="18" id="KW-1185">Reference proteome</keyword>
<dbReference type="InterPro" id="IPR005467">
    <property type="entry name" value="His_kinase_dom"/>
</dbReference>
<dbReference type="Pfam" id="PF13188">
    <property type="entry name" value="PAS_8"/>
    <property type="match status" value="1"/>
</dbReference>
<keyword evidence="7" id="KW-0547">Nucleotide-binding</keyword>
<dbReference type="FunFam" id="1.10.287.130:FF:000002">
    <property type="entry name" value="Two-component osmosensing histidine kinase"/>
    <property type="match status" value="1"/>
</dbReference>
<dbReference type="GO" id="GO:0005737">
    <property type="term" value="C:cytoplasm"/>
    <property type="evidence" value="ECO:0007669"/>
    <property type="project" value="UniProtKB-SubCell"/>
</dbReference>
<dbReference type="GO" id="GO:0005524">
    <property type="term" value="F:ATP binding"/>
    <property type="evidence" value="ECO:0007669"/>
    <property type="project" value="UniProtKB-KW"/>
</dbReference>
<dbReference type="SUPFAM" id="SSF47384">
    <property type="entry name" value="Homodimeric domain of signal transducing histidine kinase"/>
    <property type="match status" value="1"/>
</dbReference>
<dbReference type="NCBIfam" id="TIGR00229">
    <property type="entry name" value="sensory_box"/>
    <property type="match status" value="1"/>
</dbReference>
<dbReference type="OrthoDB" id="60033at2759"/>
<name>A0A136J1V6_9PEZI</name>
<evidence type="ECO:0000313" key="18">
    <source>
        <dbReference type="Proteomes" id="UP000070501"/>
    </source>
</evidence>
<dbReference type="CDD" id="cd17546">
    <property type="entry name" value="REC_hyHK_CKI1_RcsC-like"/>
    <property type="match status" value="1"/>
</dbReference>
<dbReference type="InterPro" id="IPR003661">
    <property type="entry name" value="HisK_dim/P_dom"/>
</dbReference>
<dbReference type="SUPFAM" id="SSF55785">
    <property type="entry name" value="PYP-like sensor domain (PAS domain)"/>
    <property type="match status" value="1"/>
</dbReference>
<evidence type="ECO:0000256" key="12">
    <source>
        <dbReference type="PROSITE-ProRule" id="PRU00169"/>
    </source>
</evidence>
<dbReference type="SMART" id="SM00388">
    <property type="entry name" value="HisKA"/>
    <property type="match status" value="1"/>
</dbReference>
<evidence type="ECO:0000256" key="8">
    <source>
        <dbReference type="ARBA" id="ARBA00022777"/>
    </source>
</evidence>
<feature type="compositionally biased region" description="Polar residues" evidence="13">
    <location>
        <begin position="1382"/>
        <end position="1392"/>
    </location>
</feature>
<dbReference type="Pfam" id="PF02518">
    <property type="entry name" value="HATPase_c"/>
    <property type="match status" value="1"/>
</dbReference>
<dbReference type="CDD" id="cd00082">
    <property type="entry name" value="HisKA"/>
    <property type="match status" value="1"/>
</dbReference>
<dbReference type="FunFam" id="3.30.450.20:FF:000099">
    <property type="entry name" value="Sensory box sensor histidine kinase"/>
    <property type="match status" value="1"/>
</dbReference>
<evidence type="ECO:0000256" key="3">
    <source>
        <dbReference type="ARBA" id="ARBA00012438"/>
    </source>
</evidence>
<feature type="compositionally biased region" description="Low complexity" evidence="13">
    <location>
        <begin position="1393"/>
        <end position="1407"/>
    </location>
</feature>
<evidence type="ECO:0000256" key="7">
    <source>
        <dbReference type="ARBA" id="ARBA00022741"/>
    </source>
</evidence>
<dbReference type="Gene3D" id="3.40.50.2300">
    <property type="match status" value="1"/>
</dbReference>
<dbReference type="PRINTS" id="PR00344">
    <property type="entry name" value="BCTRLSENSOR"/>
</dbReference>
<dbReference type="InterPro" id="IPR003594">
    <property type="entry name" value="HATPase_dom"/>
</dbReference>
<feature type="compositionally biased region" description="Low complexity" evidence="13">
    <location>
        <begin position="56"/>
        <end position="72"/>
    </location>
</feature>
<evidence type="ECO:0000256" key="1">
    <source>
        <dbReference type="ARBA" id="ARBA00000085"/>
    </source>
</evidence>
<dbReference type="CDD" id="cd00130">
    <property type="entry name" value="PAS"/>
    <property type="match status" value="1"/>
</dbReference>
<dbReference type="InterPro" id="IPR011006">
    <property type="entry name" value="CheY-like_superfamily"/>
</dbReference>
<dbReference type="FunFam" id="3.30.565.10:FF:000010">
    <property type="entry name" value="Sensor histidine kinase RcsC"/>
    <property type="match status" value="1"/>
</dbReference>
<dbReference type="SMART" id="SM00448">
    <property type="entry name" value="REC"/>
    <property type="match status" value="1"/>
</dbReference>
<keyword evidence="8" id="KW-0418">Kinase</keyword>
<sequence>MKTPTDDSPSQGPHQLRRPLASPSIKHHSQDGLAPTSRIQAAAKGTISVPNPDNLTPPSDSSTDLSPSSSSSYSQDDRFFAAPDAERSSAPSRSSRSGSASPFRLALPMITPGQLAFSALQFLPVPVIVLDNLKTVVMANGAMGRLLGFLDDAPGSLDDPSFVLDKLRGQSLSQVGVDIVDDGKPVWISWDAFFDELAAEQEVSQAADSTATSVSDDTPTISEADAYFPRSPSKEKGPKNRSSAVDVIILSAGYNPASGTRSKSASHTSAKMLITIWELETHQTYYTLTFTNTDSTPPPALGPRISVARPSTLEAAERRSITSSNPTSSVSSHGSNSTSFRISPGSVAVSSAPFPPMGPPSRLSQSSTPSALLKITVIKDALLDNTETPILAMWKDGTAPVLNRAARELIKDTRATATTDGLDLLAHWDLWTEDFSRLLTEEEFPINVLLREQLPFSGMRVGMINRRMDRKLIFDILGEVITDDDTGEVVAGVVTCRDVTNLTNEITQIREADEERFQVICDSMPQMIWTTTPEGLHDYFNNRWYEYTGLIPENSLGLGWKLPFHPDDMATTGERWQHSLATGDPYMTHYRCLSKDGEWRWMLGRALPLRNKHTGEITKWFGTCTDVHEALEAQIAAEQTNSRLKTVLGHAQTTIFTVDRQARLSMLEGAMVWNLQNGRTKQFDSTSCIGRNVDDVFKEIIPNVREDEATKFLAGLHDLLAGRRARDVVIEHPLGDRFYRTRFLPFRDHNPQTEDLTAVASKDFDGVIAVVTDVTELKKSERDLKIQVKEKRQLVANEAAAKEASRLKSQFLANMSHEIRTPITGVIGMAELLLDLPLGEEQKEYALNIGRSANALLTVINDILDFSKVESGRLDIEEVQFSLSVVVQDVSKMLSFAAERKHLDFRSDISQDIADGLVVLGDPGRVRQIMTNLLTNSIKFTNQGHVSFSVLKEREYGDTIEIKFVVEDTGIGIDDDVQKRLFRPFSQGDPSTARKFGGTGLGLTISKNLLELMRGRMQLQSTPGNGTTATFWIPFTKSNSPQDAALVEIGALPDRLHSELSVSCNSSDHDHGGNTAGDGATGNGDRTSSRAHRGVLPVSPLGIQAEDMPRSERAKIQILVVEDNAINQQIATKTIEKLGFGVSAAWNGKEALEYLEACQQGKHPKPDIILMDVQMPVIDGYRCTHILRHHLPYKSYAQDVPIVAMTASAIQGDKEKCAKAGMDDYLAKPVKSTTLEQMLVRWSKTTRSSTPHLSRSQSHSDCSESTDHCFSTDIPKFGFSSPLEAQKDQRRLSDSTSPVDAEDRHGLPTPRPLAPKPGTHEMTGFPFGLSQVSRQLDTNELAMQLRDDKLLGAASSGEMSMASPSPNALPEGDSLTEANIERLSNQEGSKPATTKTKSQKWSTQQQF</sequence>
<reference evidence="18" key="1">
    <citation type="submission" date="2016-02" db="EMBL/GenBank/DDBJ databases">
        <title>Draft genome sequence of Microdochium bolleyi, a fungal endophyte of beachgrass.</title>
        <authorList>
            <consortium name="DOE Joint Genome Institute"/>
            <person name="David A.S."/>
            <person name="May G."/>
            <person name="Haridas S."/>
            <person name="Lim J."/>
            <person name="Wang M."/>
            <person name="Labutti K."/>
            <person name="Lipzen A."/>
            <person name="Barry K."/>
            <person name="Grigoriev I.V."/>
        </authorList>
    </citation>
    <scope>NUCLEOTIDE SEQUENCE [LARGE SCALE GENOMIC DNA]</scope>
    <source>
        <strain evidence="18">J235TASD1</strain>
    </source>
</reference>
<dbReference type="Pfam" id="PF00072">
    <property type="entry name" value="Response_reg"/>
    <property type="match status" value="1"/>
</dbReference>
<dbReference type="CDD" id="cd16922">
    <property type="entry name" value="HATPase_EvgS-ArcB-TorS-like"/>
    <property type="match status" value="1"/>
</dbReference>
<dbReference type="Pfam" id="PF00512">
    <property type="entry name" value="HisKA"/>
    <property type="match status" value="1"/>
</dbReference>
<dbReference type="EC" id="2.7.13.3" evidence="3"/>
<evidence type="ECO:0000259" key="15">
    <source>
        <dbReference type="PROSITE" id="PS50110"/>
    </source>
</evidence>
<dbReference type="InterPro" id="IPR036890">
    <property type="entry name" value="HATPase_C_sf"/>
</dbReference>
<feature type="compositionally biased region" description="Polar residues" evidence="13">
    <location>
        <begin position="1"/>
        <end position="13"/>
    </location>
</feature>
<dbReference type="PROSITE" id="PS50109">
    <property type="entry name" value="HIS_KIN"/>
    <property type="match status" value="1"/>
</dbReference>
<dbReference type="InterPro" id="IPR001610">
    <property type="entry name" value="PAC"/>
</dbReference>
<evidence type="ECO:0000256" key="13">
    <source>
        <dbReference type="SAM" id="MobiDB-lite"/>
    </source>
</evidence>
<accession>A0A136J1V6</accession>
<dbReference type="SUPFAM" id="SSF52172">
    <property type="entry name" value="CheY-like"/>
    <property type="match status" value="1"/>
</dbReference>
<dbReference type="InterPro" id="IPR013655">
    <property type="entry name" value="PAS_fold_3"/>
</dbReference>
<feature type="region of interest" description="Disordered" evidence="13">
    <location>
        <begin position="1061"/>
        <end position="1094"/>
    </location>
</feature>
<proteinExistence type="predicted"/>
<dbReference type="InterPro" id="IPR004358">
    <property type="entry name" value="Sig_transdc_His_kin-like_C"/>
</dbReference>
<feature type="domain" description="PAS" evidence="16">
    <location>
        <begin position="513"/>
        <end position="583"/>
    </location>
</feature>
<feature type="compositionally biased region" description="Polar residues" evidence="13">
    <location>
        <begin position="205"/>
        <end position="221"/>
    </location>
</feature>
<comment type="subcellular location">
    <subcellularLocation>
        <location evidence="2">Cytoplasm</location>
    </subcellularLocation>
</comment>
<keyword evidence="9" id="KW-0067">ATP-binding</keyword>
<dbReference type="InterPro" id="IPR036097">
    <property type="entry name" value="HisK_dim/P_sf"/>
</dbReference>
<keyword evidence="6" id="KW-0808">Transferase</keyword>
<evidence type="ECO:0000256" key="11">
    <source>
        <dbReference type="ARBA" id="ARBA00054109"/>
    </source>
</evidence>
<evidence type="ECO:0000256" key="4">
    <source>
        <dbReference type="ARBA" id="ARBA00022490"/>
    </source>
</evidence>
<keyword evidence="4" id="KW-0963">Cytoplasm</keyword>
<dbReference type="InterPro" id="IPR001789">
    <property type="entry name" value="Sig_transdc_resp-reg_receiver"/>
</dbReference>
<feature type="region of interest" description="Disordered" evidence="13">
    <location>
        <begin position="1245"/>
        <end position="1265"/>
    </location>
</feature>
<dbReference type="Pfam" id="PF08447">
    <property type="entry name" value="PAS_3"/>
    <property type="match status" value="1"/>
</dbReference>
<keyword evidence="5 12" id="KW-0597">Phosphoprotein</keyword>
<evidence type="ECO:0000313" key="17">
    <source>
        <dbReference type="EMBL" id="KXJ91220.1"/>
    </source>
</evidence>
<feature type="domain" description="Histidine kinase" evidence="14">
    <location>
        <begin position="814"/>
        <end position="1037"/>
    </location>
</feature>
<feature type="compositionally biased region" description="Polar residues" evidence="13">
    <location>
        <begin position="1245"/>
        <end position="1260"/>
    </location>
</feature>
<evidence type="ECO:0000259" key="14">
    <source>
        <dbReference type="PROSITE" id="PS50109"/>
    </source>
</evidence>
<dbReference type="GO" id="GO:1900745">
    <property type="term" value="P:positive regulation of p38MAPK cascade"/>
    <property type="evidence" value="ECO:0007669"/>
    <property type="project" value="UniProtKB-ARBA"/>
</dbReference>
<dbReference type="GO" id="GO:0000155">
    <property type="term" value="F:phosphorelay sensor kinase activity"/>
    <property type="evidence" value="ECO:0007669"/>
    <property type="project" value="InterPro"/>
</dbReference>
<feature type="region of interest" description="Disordered" evidence="13">
    <location>
        <begin position="1280"/>
        <end position="1326"/>
    </location>
</feature>
<dbReference type="SMART" id="SM00091">
    <property type="entry name" value="PAS"/>
    <property type="match status" value="2"/>
</dbReference>
<feature type="region of interest" description="Disordered" evidence="13">
    <location>
        <begin position="1"/>
        <end position="76"/>
    </location>
</feature>
<dbReference type="PANTHER" id="PTHR45339:SF1">
    <property type="entry name" value="HYBRID SIGNAL TRANSDUCTION HISTIDINE KINASE J"/>
    <property type="match status" value="1"/>
</dbReference>
<dbReference type="InterPro" id="IPR035965">
    <property type="entry name" value="PAS-like_dom_sf"/>
</dbReference>
<evidence type="ECO:0000256" key="5">
    <source>
        <dbReference type="ARBA" id="ARBA00022553"/>
    </source>
</evidence>
<dbReference type="PANTHER" id="PTHR45339">
    <property type="entry name" value="HYBRID SIGNAL TRANSDUCTION HISTIDINE KINASE J"/>
    <property type="match status" value="1"/>
</dbReference>
<dbReference type="SUPFAM" id="SSF55874">
    <property type="entry name" value="ATPase domain of HSP90 chaperone/DNA topoisomerase II/histidine kinase"/>
    <property type="match status" value="1"/>
</dbReference>
<keyword evidence="10" id="KW-0902">Two-component regulatory system</keyword>
<dbReference type="PROSITE" id="PS50110">
    <property type="entry name" value="RESPONSE_REGULATORY"/>
    <property type="match status" value="1"/>
</dbReference>
<feature type="modified residue" description="4-aspartylphosphate" evidence="12">
    <location>
        <position position="1172"/>
    </location>
</feature>
<dbReference type="SMART" id="SM00086">
    <property type="entry name" value="PAC"/>
    <property type="match status" value="1"/>
</dbReference>
<evidence type="ECO:0000259" key="16">
    <source>
        <dbReference type="PROSITE" id="PS50112"/>
    </source>
</evidence>
<evidence type="ECO:0000256" key="9">
    <source>
        <dbReference type="ARBA" id="ARBA00022840"/>
    </source>
</evidence>
<feature type="region of interest" description="Disordered" evidence="13">
    <location>
        <begin position="205"/>
        <end position="242"/>
    </location>
</feature>
<dbReference type="EMBL" id="KQ964250">
    <property type="protein sequence ID" value="KXJ91220.1"/>
    <property type="molecule type" value="Genomic_DNA"/>
</dbReference>
<comment type="catalytic activity">
    <reaction evidence="1">
        <text>ATP + protein L-histidine = ADP + protein N-phospho-L-histidine.</text>
        <dbReference type="EC" id="2.7.13.3"/>
    </reaction>
</comment>
<feature type="region of interest" description="Disordered" evidence="13">
    <location>
        <begin position="313"/>
        <end position="343"/>
    </location>
</feature>
<feature type="compositionally biased region" description="Low complexity" evidence="13">
    <location>
        <begin position="321"/>
        <end position="339"/>
    </location>
</feature>
<dbReference type="Gene3D" id="3.30.450.20">
    <property type="entry name" value="PAS domain"/>
    <property type="match status" value="2"/>
</dbReference>
<dbReference type="Gene3D" id="1.10.287.130">
    <property type="match status" value="1"/>
</dbReference>
<dbReference type="InterPro" id="IPR000014">
    <property type="entry name" value="PAS"/>
</dbReference>
<dbReference type="Gene3D" id="3.30.565.10">
    <property type="entry name" value="Histidine kinase-like ATPase, C-terminal domain"/>
    <property type="match status" value="1"/>
</dbReference>
<dbReference type="STRING" id="196109.A0A136J1V6"/>
<dbReference type="Proteomes" id="UP000070501">
    <property type="component" value="Unassembled WGS sequence"/>
</dbReference>
<dbReference type="InParanoid" id="A0A136J1V6"/>